<dbReference type="GO" id="GO:0016616">
    <property type="term" value="F:oxidoreductase activity, acting on the CH-OH group of donors, NAD or NADP as acceptor"/>
    <property type="evidence" value="ECO:0007669"/>
    <property type="project" value="TreeGrafter"/>
</dbReference>
<name>A0A8H6J2B7_9PEZI</name>
<keyword evidence="6" id="KW-1185">Reference proteome</keyword>
<feature type="transmembrane region" description="Helical" evidence="3">
    <location>
        <begin position="124"/>
        <end position="143"/>
    </location>
</feature>
<dbReference type="EMBL" id="WIGN01000190">
    <property type="protein sequence ID" value="KAF6805150.1"/>
    <property type="molecule type" value="Genomic_DNA"/>
</dbReference>
<comment type="similarity">
    <text evidence="2">Belongs to the NAD(P)-dependent epimerase/dehydratase family. Dihydroflavonol-4-reductase subfamily.</text>
</comment>
<dbReference type="PANTHER" id="PTHR10366:SF812">
    <property type="entry name" value="VPS9 DOMAIN-CONTAINING PROTEIN"/>
    <property type="match status" value="1"/>
</dbReference>
<evidence type="ECO:0000313" key="6">
    <source>
        <dbReference type="Proteomes" id="UP000652219"/>
    </source>
</evidence>
<accession>A0A8H6J2B7</accession>
<organism evidence="5 6">
    <name type="scientific">Colletotrichum sojae</name>
    <dbReference type="NCBI Taxonomy" id="2175907"/>
    <lineage>
        <taxon>Eukaryota</taxon>
        <taxon>Fungi</taxon>
        <taxon>Dikarya</taxon>
        <taxon>Ascomycota</taxon>
        <taxon>Pezizomycotina</taxon>
        <taxon>Sordariomycetes</taxon>
        <taxon>Hypocreomycetidae</taxon>
        <taxon>Glomerellales</taxon>
        <taxon>Glomerellaceae</taxon>
        <taxon>Colletotrichum</taxon>
        <taxon>Colletotrichum orchidearum species complex</taxon>
    </lineage>
</organism>
<evidence type="ECO:0000256" key="2">
    <source>
        <dbReference type="ARBA" id="ARBA00023445"/>
    </source>
</evidence>
<feature type="transmembrane region" description="Helical" evidence="3">
    <location>
        <begin position="6"/>
        <end position="26"/>
    </location>
</feature>
<dbReference type="SUPFAM" id="SSF51735">
    <property type="entry name" value="NAD(P)-binding Rossmann-fold domains"/>
    <property type="match status" value="1"/>
</dbReference>
<dbReference type="InterPro" id="IPR050425">
    <property type="entry name" value="NAD(P)_dehydrat-like"/>
</dbReference>
<protein>
    <submittedName>
        <fullName evidence="5">Nad dependent epimerase dehydratase family protein</fullName>
    </submittedName>
</protein>
<dbReference type="AlphaFoldDB" id="A0A8H6J2B7"/>
<dbReference type="InterPro" id="IPR036291">
    <property type="entry name" value="NAD(P)-bd_dom_sf"/>
</dbReference>
<dbReference type="Pfam" id="PF01370">
    <property type="entry name" value="Epimerase"/>
    <property type="match status" value="1"/>
</dbReference>
<comment type="caution">
    <text evidence="5">The sequence shown here is derived from an EMBL/GenBank/DDBJ whole genome shotgun (WGS) entry which is preliminary data.</text>
</comment>
<dbReference type="PANTHER" id="PTHR10366">
    <property type="entry name" value="NAD DEPENDENT EPIMERASE/DEHYDRATASE"/>
    <property type="match status" value="1"/>
</dbReference>
<keyword evidence="3" id="KW-0472">Membrane</keyword>
<sequence>MSTPLVFITGASGFIGAHITALTLRAGHRVRLSVRKEEQIPKLRATFSAFTADADKDIEFVLVPDFTKADAFGTAVAGVDYVVHVASPMVGKGADFQRDYIDPAVQGTISVLDAAKASPSIKRVLVMSSILALLPIGVLTGAVTSPIVATENSDTKLVVDVNMPLDDGIAGHTDKYQGSKILAHQATADWVSANKPAFPVLTFHPSFVTGPSLFQKKPEEIDSINHLLLSALRTGAPGIPAIFVDVRDVALAFANALKAKDVPAFQEFILTGPAVPWDEVAASAQSLYPNAGFNLKPPVDGPLGGPSLVTAVTTAAEEILGIKWKSLEDVIRGLVDVQLAIESGNPPASVI</sequence>
<gene>
    <name evidence="5" type="ORF">CSOJ01_09717</name>
</gene>
<dbReference type="Proteomes" id="UP000652219">
    <property type="component" value="Unassembled WGS sequence"/>
</dbReference>
<keyword evidence="3" id="KW-1133">Transmembrane helix</keyword>
<dbReference type="InterPro" id="IPR001509">
    <property type="entry name" value="Epimerase_deHydtase"/>
</dbReference>
<feature type="domain" description="NAD-dependent epimerase/dehydratase" evidence="4">
    <location>
        <begin position="6"/>
        <end position="259"/>
    </location>
</feature>
<keyword evidence="1" id="KW-0560">Oxidoreductase</keyword>
<proteinExistence type="inferred from homology"/>
<reference evidence="5 6" key="1">
    <citation type="journal article" date="2020" name="Phytopathology">
        <title>Genome Sequence Resources of Colletotrichum truncatum, C. plurivorum, C. musicola, and C. sojae: Four Species Pathogenic to Soybean (Glycine max).</title>
        <authorList>
            <person name="Rogerio F."/>
            <person name="Boufleur T.R."/>
            <person name="Ciampi-Guillardi M."/>
            <person name="Sukno S.A."/>
            <person name="Thon M.R."/>
            <person name="Massola Junior N.S."/>
            <person name="Baroncelli R."/>
        </authorList>
    </citation>
    <scope>NUCLEOTIDE SEQUENCE [LARGE SCALE GENOMIC DNA]</scope>
    <source>
        <strain evidence="5 6">LFN0009</strain>
    </source>
</reference>
<keyword evidence="3" id="KW-0812">Transmembrane</keyword>
<dbReference type="Gene3D" id="3.40.50.720">
    <property type="entry name" value="NAD(P)-binding Rossmann-like Domain"/>
    <property type="match status" value="1"/>
</dbReference>
<evidence type="ECO:0000256" key="1">
    <source>
        <dbReference type="ARBA" id="ARBA00023002"/>
    </source>
</evidence>
<evidence type="ECO:0000259" key="4">
    <source>
        <dbReference type="Pfam" id="PF01370"/>
    </source>
</evidence>
<evidence type="ECO:0000256" key="3">
    <source>
        <dbReference type="SAM" id="Phobius"/>
    </source>
</evidence>
<evidence type="ECO:0000313" key="5">
    <source>
        <dbReference type="EMBL" id="KAF6805150.1"/>
    </source>
</evidence>